<sequence length="254" mass="28653">MMTFFHCVLPNPSCPPCLRRKTSPVSARTSFLSMLTSRHPTSNRPTRKSWRKSKGGKRAARGHLWTLQDVRIIIPYFGQIATRSLYVEGAGPQRMKQRRNRIKRRTATPVAAIDKQDNLAMADSGEGPSSSSTEGSRKPSTSAPMELPDIQPFALRNVPPTTTANPDALQKDPWYKKGWFRRRTASDPPTSQAKIAENSELHFNRYYRIGELNGTKVMMRIRPTFASNRMDFGFKIKIIDEESSAPSDSAQQRA</sequence>
<feature type="region of interest" description="Disordered" evidence="1">
    <location>
        <begin position="37"/>
        <end position="58"/>
    </location>
</feature>
<proteinExistence type="predicted"/>
<dbReference type="AlphaFoldDB" id="A0A1D1VTN9"/>
<comment type="caution">
    <text evidence="2">The sequence shown here is derived from an EMBL/GenBank/DDBJ whole genome shotgun (WGS) entry which is preliminary data.</text>
</comment>
<evidence type="ECO:0000313" key="2">
    <source>
        <dbReference type="EMBL" id="GAV01939.1"/>
    </source>
</evidence>
<feature type="compositionally biased region" description="Low complexity" evidence="1">
    <location>
        <begin position="124"/>
        <end position="142"/>
    </location>
</feature>
<feature type="region of interest" description="Disordered" evidence="1">
    <location>
        <begin position="91"/>
        <end position="150"/>
    </location>
</feature>
<evidence type="ECO:0000313" key="3">
    <source>
        <dbReference type="Proteomes" id="UP000186922"/>
    </source>
</evidence>
<evidence type="ECO:0000256" key="1">
    <source>
        <dbReference type="SAM" id="MobiDB-lite"/>
    </source>
</evidence>
<dbReference type="EMBL" id="BDGG01000007">
    <property type="protein sequence ID" value="GAV01939.1"/>
    <property type="molecule type" value="Genomic_DNA"/>
</dbReference>
<feature type="compositionally biased region" description="Basic residues" evidence="1">
    <location>
        <begin position="95"/>
        <end position="106"/>
    </location>
</feature>
<keyword evidence="3" id="KW-1185">Reference proteome</keyword>
<feature type="compositionally biased region" description="Basic residues" evidence="1">
    <location>
        <begin position="45"/>
        <end position="58"/>
    </location>
</feature>
<reference evidence="2 3" key="1">
    <citation type="journal article" date="2016" name="Nat. Commun.">
        <title>Extremotolerant tardigrade genome and improved radiotolerance of human cultured cells by tardigrade-unique protein.</title>
        <authorList>
            <person name="Hashimoto T."/>
            <person name="Horikawa D.D."/>
            <person name="Saito Y."/>
            <person name="Kuwahara H."/>
            <person name="Kozuka-Hata H."/>
            <person name="Shin-I T."/>
            <person name="Minakuchi Y."/>
            <person name="Ohishi K."/>
            <person name="Motoyama A."/>
            <person name="Aizu T."/>
            <person name="Enomoto A."/>
            <person name="Kondo K."/>
            <person name="Tanaka S."/>
            <person name="Hara Y."/>
            <person name="Koshikawa S."/>
            <person name="Sagara H."/>
            <person name="Miura T."/>
            <person name="Yokobori S."/>
            <person name="Miyagawa K."/>
            <person name="Suzuki Y."/>
            <person name="Kubo T."/>
            <person name="Oyama M."/>
            <person name="Kohara Y."/>
            <person name="Fujiyama A."/>
            <person name="Arakawa K."/>
            <person name="Katayama T."/>
            <person name="Toyoda A."/>
            <person name="Kunieda T."/>
        </authorList>
    </citation>
    <scope>NUCLEOTIDE SEQUENCE [LARGE SCALE GENOMIC DNA]</scope>
    <source>
        <strain evidence="2 3">YOKOZUNA-1</strain>
    </source>
</reference>
<gene>
    <name evidence="2" type="primary">RvY_12570</name>
    <name evidence="2" type="synonym">RvY_12570.1</name>
    <name evidence="2" type="ORF">RvY_12570-1</name>
</gene>
<dbReference type="Proteomes" id="UP000186922">
    <property type="component" value="Unassembled WGS sequence"/>
</dbReference>
<name>A0A1D1VTN9_RAMVA</name>
<accession>A0A1D1VTN9</accession>
<protein>
    <submittedName>
        <fullName evidence="2">Uncharacterized protein</fullName>
    </submittedName>
</protein>
<organism evidence="2 3">
    <name type="scientific">Ramazzottius varieornatus</name>
    <name type="common">Water bear</name>
    <name type="synonym">Tardigrade</name>
    <dbReference type="NCBI Taxonomy" id="947166"/>
    <lineage>
        <taxon>Eukaryota</taxon>
        <taxon>Metazoa</taxon>
        <taxon>Ecdysozoa</taxon>
        <taxon>Tardigrada</taxon>
        <taxon>Eutardigrada</taxon>
        <taxon>Parachela</taxon>
        <taxon>Hypsibioidea</taxon>
        <taxon>Ramazzottiidae</taxon>
        <taxon>Ramazzottius</taxon>
    </lineage>
</organism>